<dbReference type="NCBIfam" id="TIGR02276">
    <property type="entry name" value="beta_rpt_yvtn"/>
    <property type="match status" value="1"/>
</dbReference>
<keyword evidence="4" id="KW-1185">Reference proteome</keyword>
<dbReference type="Pfam" id="PF10282">
    <property type="entry name" value="Lactonase"/>
    <property type="match status" value="1"/>
</dbReference>
<sequence>MRIRTIVSLVALPLGVVACSAASSPPPDEVPLARESRLPLARGILLPTGARITPTAAPGASLVALDPGLSTRPDYRADHPASLVLSPDGATLALVTSGYNRNNDANGNTAPAESQEYGFLYDAATDPPTKRQVLKIPNTFYGLAFAPNGNALYVPGGVDDNIHVYTRTGATWTEALPPMALGHAAGLGLEVKPMAAGLAVTADGTRAVVANYENDSVSILDLAARKVLAEVALRPGNGVAGGEYPFWVAIRGNDKAYVSSQRDNEVLAVRLDGERPAVVARIPVGTQPSKMILDREGKRLFVANASSDTVSVIDTEEDEVEAIIPVTAPRALLPNPRAFKGSNPNALALSPDERTLYVTDGGTNAVAVVRLERERGQVVGLVPTGWYPDAIAARGGRLFIANAKGVAGPNPRACRDNLGTGPGDDDACRAANQYIWQLEKGSLLTLPAPNDVSLFGLSLQTAKNNHFPIFEDRVEDARMMAFLRRKIRHVIYIIKENRTYDQVLGDLEVGNGDPALAIFPERTAPNHHALARTFVTFDSFLDSGETSGVGWNWSTAGRTTDAIEKTQPVNYAGRGLSYDWEGTNRNINVGLATVAERRAANPATPADPDLLPGTADVSAPTASGGEIGAGYLWDAALREGKTVRNYGVFGDGARYSLPSSDPAHIPLDRDPRVRGKPVFFPANRALAAVSDPFFRGYDMKYPDLYRFEEWEREFDAYAAEGNLPNLELVRLPHDHFGNFGTAIEGVNTPERQMADNDYAIGRLVEKVSKSRFARDTLIFIVEDDAQDGPDHVDAHRSLAYIVGPYVKQGAVIATAYTTVSMVRTIGDVLGLPPLGLNAALSAPMSDAFEQRPSPLPWDYDARVPEPLRATTLPLPPLPPSSGAARAMPLATPHATQPEAGHDATWWDRAAEGQTFDVEDALDEERFNRMLWFGLIANAPYPEVRHGRDLSEGRAERLSGRRPPPSP</sequence>
<dbReference type="SUPFAM" id="SSF51004">
    <property type="entry name" value="C-terminal (heme d1) domain of cytochrome cd1-nitrite reductase"/>
    <property type="match status" value="1"/>
</dbReference>
<protein>
    <submittedName>
        <fullName evidence="3">Beta-propeller fold lactonase family protein</fullName>
    </submittedName>
</protein>
<dbReference type="Gene3D" id="3.40.720.10">
    <property type="entry name" value="Alkaline Phosphatase, subunit A"/>
    <property type="match status" value="2"/>
</dbReference>
<dbReference type="InterPro" id="IPR015943">
    <property type="entry name" value="WD40/YVTN_repeat-like_dom_sf"/>
</dbReference>
<dbReference type="PANTHER" id="PTHR47197:SF3">
    <property type="entry name" value="DIHYDRO-HEME D1 DEHYDROGENASE"/>
    <property type="match status" value="1"/>
</dbReference>
<accession>A0ABZ2LW96</accession>
<dbReference type="InterPro" id="IPR051200">
    <property type="entry name" value="Host-pathogen_enzymatic-act"/>
</dbReference>
<gene>
    <name evidence="3" type="ORF">LZC94_46060</name>
</gene>
<feature type="signal peptide" evidence="2">
    <location>
        <begin position="1"/>
        <end position="22"/>
    </location>
</feature>
<dbReference type="InterPro" id="IPR011964">
    <property type="entry name" value="YVTN_b-propeller_repeat"/>
</dbReference>
<feature type="compositionally biased region" description="Basic and acidic residues" evidence="1">
    <location>
        <begin position="944"/>
        <end position="958"/>
    </location>
</feature>
<evidence type="ECO:0000256" key="1">
    <source>
        <dbReference type="SAM" id="MobiDB-lite"/>
    </source>
</evidence>
<organism evidence="3 4">
    <name type="scientific">Pendulispora albinea</name>
    <dbReference type="NCBI Taxonomy" id="2741071"/>
    <lineage>
        <taxon>Bacteria</taxon>
        <taxon>Pseudomonadati</taxon>
        <taxon>Myxococcota</taxon>
        <taxon>Myxococcia</taxon>
        <taxon>Myxococcales</taxon>
        <taxon>Sorangiineae</taxon>
        <taxon>Pendulisporaceae</taxon>
        <taxon>Pendulispora</taxon>
    </lineage>
</organism>
<dbReference type="SUPFAM" id="SSF53649">
    <property type="entry name" value="Alkaline phosphatase-like"/>
    <property type="match status" value="1"/>
</dbReference>
<dbReference type="RefSeq" id="WP_394824797.1">
    <property type="nucleotide sequence ID" value="NZ_CP089984.1"/>
</dbReference>
<dbReference type="PROSITE" id="PS51257">
    <property type="entry name" value="PROKAR_LIPOPROTEIN"/>
    <property type="match status" value="1"/>
</dbReference>
<feature type="region of interest" description="Disordered" evidence="1">
    <location>
        <begin position="944"/>
        <end position="966"/>
    </location>
</feature>
<evidence type="ECO:0000313" key="4">
    <source>
        <dbReference type="Proteomes" id="UP001370348"/>
    </source>
</evidence>
<dbReference type="PANTHER" id="PTHR47197">
    <property type="entry name" value="PROTEIN NIRF"/>
    <property type="match status" value="1"/>
</dbReference>
<reference evidence="3 4" key="1">
    <citation type="submission" date="2021-12" db="EMBL/GenBank/DDBJ databases">
        <title>Discovery of the Pendulisporaceae a myxobacterial family with distinct sporulation behavior and unique specialized metabolism.</title>
        <authorList>
            <person name="Garcia R."/>
            <person name="Popoff A."/>
            <person name="Bader C.D."/>
            <person name="Loehr J."/>
            <person name="Walesch S."/>
            <person name="Walt C."/>
            <person name="Boldt J."/>
            <person name="Bunk B."/>
            <person name="Haeckl F.J.F.P.J."/>
            <person name="Gunesch A.P."/>
            <person name="Birkelbach J."/>
            <person name="Nuebel U."/>
            <person name="Pietschmann T."/>
            <person name="Bach T."/>
            <person name="Mueller R."/>
        </authorList>
    </citation>
    <scope>NUCLEOTIDE SEQUENCE [LARGE SCALE GENOMIC DNA]</scope>
    <source>
        <strain evidence="3 4">MSr11954</strain>
    </source>
</reference>
<dbReference type="InterPro" id="IPR017850">
    <property type="entry name" value="Alkaline_phosphatase_core_sf"/>
</dbReference>
<feature type="chain" id="PRO_5046960722" evidence="2">
    <location>
        <begin position="23"/>
        <end position="966"/>
    </location>
</feature>
<evidence type="ECO:0000256" key="2">
    <source>
        <dbReference type="SAM" id="SignalP"/>
    </source>
</evidence>
<name>A0ABZ2LW96_9BACT</name>
<dbReference type="EMBL" id="CP089984">
    <property type="protein sequence ID" value="WXB15172.1"/>
    <property type="molecule type" value="Genomic_DNA"/>
</dbReference>
<dbReference type="InterPro" id="IPR019405">
    <property type="entry name" value="Lactonase_7-beta_prop"/>
</dbReference>
<dbReference type="Proteomes" id="UP001370348">
    <property type="component" value="Chromosome"/>
</dbReference>
<evidence type="ECO:0000313" key="3">
    <source>
        <dbReference type="EMBL" id="WXB15172.1"/>
    </source>
</evidence>
<dbReference type="InterPro" id="IPR011048">
    <property type="entry name" value="Haem_d1_sf"/>
</dbReference>
<keyword evidence="2" id="KW-0732">Signal</keyword>
<dbReference type="Gene3D" id="2.130.10.10">
    <property type="entry name" value="YVTN repeat-like/Quinoprotein amine dehydrogenase"/>
    <property type="match status" value="3"/>
</dbReference>
<proteinExistence type="predicted"/>